<protein>
    <submittedName>
        <fullName evidence="2">Prepilin-type N-terminal cleavage/methylation domain-containing protein</fullName>
    </submittedName>
</protein>
<proteinExistence type="predicted"/>
<dbReference type="InterPro" id="IPR012902">
    <property type="entry name" value="N_methyl_site"/>
</dbReference>
<gene>
    <name evidence="2" type="ORF">BCF44_120203</name>
</gene>
<feature type="transmembrane region" description="Helical" evidence="1">
    <location>
        <begin position="12"/>
        <end position="36"/>
    </location>
</feature>
<dbReference type="SUPFAM" id="SSF54523">
    <property type="entry name" value="Pili subunits"/>
    <property type="match status" value="1"/>
</dbReference>
<dbReference type="InterPro" id="IPR045584">
    <property type="entry name" value="Pilin-like"/>
</dbReference>
<comment type="caution">
    <text evidence="2">The sequence shown here is derived from an EMBL/GenBank/DDBJ whole genome shotgun (WGS) entry which is preliminary data.</text>
</comment>
<reference evidence="2 3" key="1">
    <citation type="submission" date="2018-08" db="EMBL/GenBank/DDBJ databases">
        <title>Genomic Encyclopedia of Archaeal and Bacterial Type Strains, Phase II (KMG-II): from individual species to whole genera.</title>
        <authorList>
            <person name="Goeker M."/>
        </authorList>
    </citation>
    <scope>NUCLEOTIDE SEQUENCE [LARGE SCALE GENOMIC DNA]</scope>
    <source>
        <strain evidence="2 3">DSM 45791</strain>
    </source>
</reference>
<keyword evidence="3" id="KW-1185">Reference proteome</keyword>
<evidence type="ECO:0000256" key="1">
    <source>
        <dbReference type="SAM" id="Phobius"/>
    </source>
</evidence>
<evidence type="ECO:0000313" key="2">
    <source>
        <dbReference type="EMBL" id="REH33131.1"/>
    </source>
</evidence>
<evidence type="ECO:0000313" key="3">
    <source>
        <dbReference type="Proteomes" id="UP000256269"/>
    </source>
</evidence>
<dbReference type="Pfam" id="PF07963">
    <property type="entry name" value="N_methyl"/>
    <property type="match status" value="1"/>
</dbReference>
<dbReference type="AlphaFoldDB" id="A0A3E0GXM2"/>
<dbReference type="Proteomes" id="UP000256269">
    <property type="component" value="Unassembled WGS sequence"/>
</dbReference>
<organism evidence="2 3">
    <name type="scientific">Kutzneria buriramensis</name>
    <dbReference type="NCBI Taxonomy" id="1045776"/>
    <lineage>
        <taxon>Bacteria</taxon>
        <taxon>Bacillati</taxon>
        <taxon>Actinomycetota</taxon>
        <taxon>Actinomycetes</taxon>
        <taxon>Pseudonocardiales</taxon>
        <taxon>Pseudonocardiaceae</taxon>
        <taxon>Kutzneria</taxon>
    </lineage>
</organism>
<keyword evidence="1" id="KW-1133">Transmembrane helix</keyword>
<sequence length="208" mass="21792">MCMNDDDGFTLIELLIAIVVLGIIVLGFGNVLIAAFRNTDATSARLQLSHDAQISSAYFAQDFAATGRRDYSAAGAASGTVTFLPSVQTNAAYNAGGVTCGTAATPTALLRLLSDDWDYSGPSPVMGTDVVAYYLSGTELHRLKCVAASTPSSDVVLAHFVDTSTVTVTCSSTCTATPIPQQMTLAFTVTMPSADPYPVTLTSQRRQS</sequence>
<keyword evidence="1" id="KW-0812">Transmembrane</keyword>
<dbReference type="EMBL" id="QUNO01000020">
    <property type="protein sequence ID" value="REH33131.1"/>
    <property type="molecule type" value="Genomic_DNA"/>
</dbReference>
<accession>A0A3E0GXM2</accession>
<name>A0A3E0GXM2_9PSEU</name>
<keyword evidence="1" id="KW-0472">Membrane</keyword>
<dbReference type="NCBIfam" id="TIGR02532">
    <property type="entry name" value="IV_pilin_GFxxxE"/>
    <property type="match status" value="1"/>
</dbReference>